<evidence type="ECO:0000259" key="6">
    <source>
        <dbReference type="PROSITE" id="PS50111"/>
    </source>
</evidence>
<dbReference type="PRINTS" id="PR00260">
    <property type="entry name" value="CHEMTRNSDUCR"/>
</dbReference>
<dbReference type="GO" id="GO:0004888">
    <property type="term" value="F:transmembrane signaling receptor activity"/>
    <property type="evidence" value="ECO:0007669"/>
    <property type="project" value="InterPro"/>
</dbReference>
<comment type="similarity">
    <text evidence="3">Belongs to the methyl-accepting chemotaxis (MCP) protein family.</text>
</comment>
<accession>A0A1I1DXM8</accession>
<dbReference type="Pfam" id="PF00015">
    <property type="entry name" value="MCPsignal"/>
    <property type="match status" value="1"/>
</dbReference>
<evidence type="ECO:0000256" key="5">
    <source>
        <dbReference type="SAM" id="MobiDB-lite"/>
    </source>
</evidence>
<evidence type="ECO:0000313" key="7">
    <source>
        <dbReference type="EMBL" id="SFB79557.1"/>
    </source>
</evidence>
<keyword evidence="8" id="KW-1185">Reference proteome</keyword>
<proteinExistence type="inferred from homology"/>
<dbReference type="EMBL" id="FOLH01000001">
    <property type="protein sequence ID" value="SFB79557.1"/>
    <property type="molecule type" value="Genomic_DNA"/>
</dbReference>
<feature type="region of interest" description="Disordered" evidence="5">
    <location>
        <begin position="108"/>
        <end position="129"/>
    </location>
</feature>
<comment type="subcellular location">
    <subcellularLocation>
        <location evidence="1">Membrane</location>
    </subcellularLocation>
</comment>
<keyword evidence="2 4" id="KW-0807">Transducer</keyword>
<dbReference type="Proteomes" id="UP000199058">
    <property type="component" value="Unassembled WGS sequence"/>
</dbReference>
<dbReference type="AlphaFoldDB" id="A0A1I1DXM8"/>
<protein>
    <submittedName>
        <fullName evidence="7">Methyl-accepting chemotaxis protein</fullName>
    </submittedName>
</protein>
<dbReference type="CDD" id="cd11386">
    <property type="entry name" value="MCP_signal"/>
    <property type="match status" value="1"/>
</dbReference>
<dbReference type="SMART" id="SM00283">
    <property type="entry name" value="MA"/>
    <property type="match status" value="1"/>
</dbReference>
<evidence type="ECO:0000256" key="4">
    <source>
        <dbReference type="PROSITE-ProRule" id="PRU00284"/>
    </source>
</evidence>
<dbReference type="GO" id="GO:0006935">
    <property type="term" value="P:chemotaxis"/>
    <property type="evidence" value="ECO:0007669"/>
    <property type="project" value="InterPro"/>
</dbReference>
<name>A0A1I1DXM8_9GAMM</name>
<dbReference type="GO" id="GO:0007165">
    <property type="term" value="P:signal transduction"/>
    <property type="evidence" value="ECO:0007669"/>
    <property type="project" value="UniProtKB-KW"/>
</dbReference>
<dbReference type="SUPFAM" id="SSF58104">
    <property type="entry name" value="Methyl-accepting chemotaxis protein (MCP) signaling domain"/>
    <property type="match status" value="1"/>
</dbReference>
<gene>
    <name evidence="7" type="ORF">SAMN05660443_0179</name>
</gene>
<dbReference type="Gene3D" id="1.10.287.950">
    <property type="entry name" value="Methyl-accepting chemotaxis protein"/>
    <property type="match status" value="1"/>
</dbReference>
<evidence type="ECO:0000256" key="2">
    <source>
        <dbReference type="ARBA" id="ARBA00023224"/>
    </source>
</evidence>
<dbReference type="STRING" id="1122252.SAMN05660443_0179"/>
<dbReference type="GO" id="GO:0016020">
    <property type="term" value="C:membrane"/>
    <property type="evidence" value="ECO:0007669"/>
    <property type="project" value="UniProtKB-SubCell"/>
</dbReference>
<dbReference type="InterPro" id="IPR004090">
    <property type="entry name" value="Chemotax_Me-accpt_rcpt"/>
</dbReference>
<dbReference type="PANTHER" id="PTHR32089:SF112">
    <property type="entry name" value="LYSOZYME-LIKE PROTEIN-RELATED"/>
    <property type="match status" value="1"/>
</dbReference>
<dbReference type="PROSITE" id="PS50111">
    <property type="entry name" value="CHEMOTAXIS_TRANSDUC_2"/>
    <property type="match status" value="1"/>
</dbReference>
<reference evidence="7 8" key="1">
    <citation type="submission" date="2016-10" db="EMBL/GenBank/DDBJ databases">
        <authorList>
            <person name="de Groot N.N."/>
        </authorList>
    </citation>
    <scope>NUCLEOTIDE SEQUENCE [LARGE SCALE GENOMIC DNA]</scope>
    <source>
        <strain evidence="7 8">DSM 18438</strain>
    </source>
</reference>
<feature type="compositionally biased region" description="Low complexity" evidence="5">
    <location>
        <begin position="110"/>
        <end position="129"/>
    </location>
</feature>
<organism evidence="7 8">
    <name type="scientific">Marinospirillum celere</name>
    <dbReference type="NCBI Taxonomy" id="1122252"/>
    <lineage>
        <taxon>Bacteria</taxon>
        <taxon>Pseudomonadati</taxon>
        <taxon>Pseudomonadota</taxon>
        <taxon>Gammaproteobacteria</taxon>
        <taxon>Oceanospirillales</taxon>
        <taxon>Oceanospirillaceae</taxon>
        <taxon>Marinospirillum</taxon>
    </lineage>
</organism>
<evidence type="ECO:0000256" key="3">
    <source>
        <dbReference type="ARBA" id="ARBA00029447"/>
    </source>
</evidence>
<dbReference type="PANTHER" id="PTHR32089">
    <property type="entry name" value="METHYL-ACCEPTING CHEMOTAXIS PROTEIN MCPB"/>
    <property type="match status" value="1"/>
</dbReference>
<evidence type="ECO:0000256" key="1">
    <source>
        <dbReference type="ARBA" id="ARBA00004370"/>
    </source>
</evidence>
<sequence>MAIKGQRDGKQAEEIAQLTNQMDVIDGKVYLQTSTTQAHSRTGQGISSFIQQLHSTLFQTQSANQQLTLALPDNLKNLEKSAELTQRQQAELNQLISAVNEMTASFREVSQNAQEAADNASQSEEQAQQGQENLNLTIAAIRQLAEQISHTGLSIGELKQDSEQIGSVLDVIKQIAEQTNLLALNAAIEAARAGDSGRGFAVVADEVRTLASNTHQSIEEISQIISGLQTRSQDAVKEMQTSQQEMAEVLNRIETTSQALAEILEGISNINGMNVQIASATEEQSAVAEEINRNITQIGQLATEAGEKMQMTVESSHQMQALTEDLDHAIKNFILK</sequence>
<dbReference type="FunFam" id="1.10.287.950:FF:000001">
    <property type="entry name" value="Methyl-accepting chemotaxis sensory transducer"/>
    <property type="match status" value="1"/>
</dbReference>
<evidence type="ECO:0000313" key="8">
    <source>
        <dbReference type="Proteomes" id="UP000199058"/>
    </source>
</evidence>
<dbReference type="InterPro" id="IPR004089">
    <property type="entry name" value="MCPsignal_dom"/>
</dbReference>
<feature type="domain" description="Methyl-accepting transducer" evidence="6">
    <location>
        <begin position="63"/>
        <end position="299"/>
    </location>
</feature>